<dbReference type="Proteomes" id="UP000012081">
    <property type="component" value="Unassembled WGS sequence"/>
</dbReference>
<dbReference type="InterPro" id="IPR019307">
    <property type="entry name" value="RNA-bd_AU-1/RNase_E/G"/>
</dbReference>
<reference evidence="7 8" key="1">
    <citation type="submission" date="2013-03" db="EMBL/GenBank/DDBJ databases">
        <title>Assembly of a new bacterial strain Brevibacillus borstelensis AK1.</title>
        <authorList>
            <person name="Rajan I."/>
            <person name="PoliReddy D."/>
            <person name="Sugumar T."/>
            <person name="Rathinam K."/>
            <person name="Alqarawi S."/>
            <person name="Khalil A.B."/>
            <person name="Sivakumar N."/>
        </authorList>
    </citation>
    <scope>NUCLEOTIDE SEQUENCE [LARGE SCALE GENOMIC DNA]</scope>
    <source>
        <strain evidence="7 8">AK1</strain>
    </source>
</reference>
<dbReference type="InterPro" id="IPR012340">
    <property type="entry name" value="NA-bd_OB-fold"/>
</dbReference>
<keyword evidence="3" id="KW-0378">Hydrolase</keyword>
<dbReference type="GO" id="GO:0004540">
    <property type="term" value="F:RNA nuclease activity"/>
    <property type="evidence" value="ECO:0007669"/>
    <property type="project" value="InterPro"/>
</dbReference>
<comment type="cofactor">
    <cofactor evidence="1">
        <name>Mg(2+)</name>
        <dbReference type="ChEBI" id="CHEBI:18420"/>
    </cofactor>
</comment>
<evidence type="ECO:0000256" key="2">
    <source>
        <dbReference type="ARBA" id="ARBA00022723"/>
    </source>
</evidence>
<evidence type="ECO:0000313" key="8">
    <source>
        <dbReference type="Proteomes" id="UP000012081"/>
    </source>
</evidence>
<dbReference type="PANTHER" id="PTHR30001">
    <property type="entry name" value="RIBONUCLEASE"/>
    <property type="match status" value="1"/>
</dbReference>
<dbReference type="AlphaFoldDB" id="M8EBB6"/>
<evidence type="ECO:0000256" key="4">
    <source>
        <dbReference type="ARBA" id="ARBA00022842"/>
    </source>
</evidence>
<organism evidence="7 8">
    <name type="scientific">Brevibacillus borstelensis AK1</name>
    <dbReference type="NCBI Taxonomy" id="1300222"/>
    <lineage>
        <taxon>Bacteria</taxon>
        <taxon>Bacillati</taxon>
        <taxon>Bacillota</taxon>
        <taxon>Bacilli</taxon>
        <taxon>Bacillales</taxon>
        <taxon>Paenibacillaceae</taxon>
        <taxon>Brevibacillus</taxon>
    </lineage>
</organism>
<dbReference type="GO" id="GO:0005737">
    <property type="term" value="C:cytoplasm"/>
    <property type="evidence" value="ECO:0007669"/>
    <property type="project" value="TreeGrafter"/>
</dbReference>
<dbReference type="Pfam" id="PF10150">
    <property type="entry name" value="RNase_E_G"/>
    <property type="match status" value="1"/>
</dbReference>
<dbReference type="Gene3D" id="2.40.50.140">
    <property type="entry name" value="Nucleic acid-binding proteins"/>
    <property type="match status" value="1"/>
</dbReference>
<dbReference type="InterPro" id="IPR003029">
    <property type="entry name" value="S1_domain"/>
</dbReference>
<dbReference type="InterPro" id="IPR004659">
    <property type="entry name" value="RNase_E/G"/>
</dbReference>
<dbReference type="GO" id="GO:0046872">
    <property type="term" value="F:metal ion binding"/>
    <property type="evidence" value="ECO:0007669"/>
    <property type="project" value="UniProtKB-KW"/>
</dbReference>
<evidence type="ECO:0000256" key="3">
    <source>
        <dbReference type="ARBA" id="ARBA00022801"/>
    </source>
</evidence>
<dbReference type="PROSITE" id="PS50126">
    <property type="entry name" value="S1"/>
    <property type="match status" value="1"/>
</dbReference>
<dbReference type="STRING" id="1300222.I532_08422"/>
<dbReference type="PANTHER" id="PTHR30001:SF0">
    <property type="entry name" value="RIBONUCLEASE G"/>
    <property type="match status" value="1"/>
</dbReference>
<dbReference type="SUPFAM" id="SSF50249">
    <property type="entry name" value="Nucleic acid-binding proteins"/>
    <property type="match status" value="1"/>
</dbReference>
<dbReference type="RefSeq" id="WP_003387608.1">
    <property type="nucleotide sequence ID" value="NZ_APBN01000003.1"/>
</dbReference>
<evidence type="ECO:0000256" key="1">
    <source>
        <dbReference type="ARBA" id="ARBA00001946"/>
    </source>
</evidence>
<evidence type="ECO:0000256" key="5">
    <source>
        <dbReference type="ARBA" id="ARBA00022884"/>
    </source>
</evidence>
<keyword evidence="4" id="KW-0460">Magnesium</keyword>
<dbReference type="OrthoDB" id="9804278at2"/>
<dbReference type="GO" id="GO:0006364">
    <property type="term" value="P:rRNA processing"/>
    <property type="evidence" value="ECO:0007669"/>
    <property type="project" value="TreeGrafter"/>
</dbReference>
<keyword evidence="2" id="KW-0479">Metal-binding</keyword>
<keyword evidence="8" id="KW-1185">Reference proteome</keyword>
<name>M8EBB6_9BACL</name>
<accession>M8EBB6</accession>
<dbReference type="GO" id="GO:0016787">
    <property type="term" value="F:hydrolase activity"/>
    <property type="evidence" value="ECO:0007669"/>
    <property type="project" value="UniProtKB-KW"/>
</dbReference>
<dbReference type="GO" id="GO:0003723">
    <property type="term" value="F:RNA binding"/>
    <property type="evidence" value="ECO:0007669"/>
    <property type="project" value="UniProtKB-KW"/>
</dbReference>
<sequence>MKSAGISNAGGQLRIALMNKGKLVEWRTQAEASEALSGDIYYGKVAKVVPGIQSAFIDIGYDQQAFLYVDEAAPISGKKAGRSISAYVREGESLLVQVIKEGTETKAPRVTARVSLQGRLLVYLPAEGLGAGEEPVSVSRKIRNECARERLTTLMSSLLEKGEGVIVRTEAAEADEEQLRREWAYLRGRWRDAWQAVQGKKAPCRLLLDDSLIEAALRDFLADGAEEVIVEDAALFRKVGKLMEAMFPEELPKLRWHRQKEPLFAQWGVREQLALALQRQVPLAGGGNIVIDRTEALTVIDVNTGAFSGRGGQQREQAVTAANLEAADEIARQLRLRDIGGMIIVDFINMREEKNRERVFKALESALKADPVPVSVLGMTSLGLVEMTRKRTRASLAERLTEPCPCCEGGGRMLKIEECFRYLREDLEALAKVQDAEAALVELSDRLFEYWQNGQADGSAWPVTLYVRKAEELSGGRYRILYAGSRQEAERLWLSHAKNS</sequence>
<evidence type="ECO:0000313" key="7">
    <source>
        <dbReference type="EMBL" id="EMT52790.1"/>
    </source>
</evidence>
<feature type="domain" description="S1 motif" evidence="6">
    <location>
        <begin position="38"/>
        <end position="119"/>
    </location>
</feature>
<comment type="caution">
    <text evidence="7">The sequence shown here is derived from an EMBL/GenBank/DDBJ whole genome shotgun (WGS) entry which is preliminary data.</text>
</comment>
<dbReference type="EMBL" id="APBN01000003">
    <property type="protein sequence ID" value="EMT52790.1"/>
    <property type="molecule type" value="Genomic_DNA"/>
</dbReference>
<evidence type="ECO:0000259" key="6">
    <source>
        <dbReference type="PROSITE" id="PS50126"/>
    </source>
</evidence>
<dbReference type="SMART" id="SM00316">
    <property type="entry name" value="S1"/>
    <property type="match status" value="1"/>
</dbReference>
<keyword evidence="5" id="KW-0694">RNA-binding</keyword>
<proteinExistence type="predicted"/>
<dbReference type="GeneID" id="89500795"/>
<dbReference type="PATRIC" id="fig|1300222.3.peg.1733"/>
<dbReference type="CDD" id="cd04453">
    <property type="entry name" value="S1_RNase_E"/>
    <property type="match status" value="1"/>
</dbReference>
<dbReference type="NCBIfam" id="TIGR00757">
    <property type="entry name" value="RNaseEG"/>
    <property type="match status" value="1"/>
</dbReference>
<gene>
    <name evidence="7" type="ORF">I532_08422</name>
</gene>
<protein>
    <submittedName>
        <fullName evidence="7">Ribonuclease G</fullName>
    </submittedName>
</protein>